<comment type="subcellular location">
    <subcellularLocation>
        <location evidence="2">Membrane</location>
    </subcellularLocation>
</comment>
<sequence>MELQRGDTDLEALNEALNDPQALADYKKPFDEYRPAAVPRALGKFLVVCGNLVYGHEPSYLKFRAVEVIARVPYQSWSSAVYTLLTFFYSDEKKAMALSNASKYARIAQDNETMHVVVISQLAKGEERAGFIRHTLIPMLFAFFFFWASYILYLVNPRYSYELNYMFENHAFEQYSLFLEKRGEELKKKPIMSEFLTWYGRHPRSQYEFFLSIRNDEIIHRNTSLKEIDAHG</sequence>
<evidence type="ECO:0000256" key="3">
    <source>
        <dbReference type="ARBA" id="ARBA00022448"/>
    </source>
</evidence>
<comment type="caution">
    <text evidence="13">The sequence shown here is derived from an EMBL/GenBank/DDBJ whole genome shotgun (WGS) entry which is preliminary data.</text>
</comment>
<keyword evidence="10" id="KW-0408">Iron</keyword>
<dbReference type="InterPro" id="IPR038659">
    <property type="entry name" value="AOX_sf"/>
</dbReference>
<keyword evidence="4" id="KW-0679">Respiratory chain</keyword>
<evidence type="ECO:0000256" key="5">
    <source>
        <dbReference type="ARBA" id="ARBA00022692"/>
    </source>
</evidence>
<accession>A0A1F6EHM5</accession>
<dbReference type="Gene3D" id="1.20.1260.140">
    <property type="entry name" value="Alternative oxidase"/>
    <property type="match status" value="1"/>
</dbReference>
<comment type="cofactor">
    <cofactor evidence="1">
        <name>Fe cation</name>
        <dbReference type="ChEBI" id="CHEBI:24875"/>
    </cofactor>
</comment>
<evidence type="ECO:0000256" key="7">
    <source>
        <dbReference type="ARBA" id="ARBA00022982"/>
    </source>
</evidence>
<dbReference type="EMBL" id="MFLY01000030">
    <property type="protein sequence ID" value="OGG72812.1"/>
    <property type="molecule type" value="Genomic_DNA"/>
</dbReference>
<keyword evidence="8 12" id="KW-1133">Transmembrane helix</keyword>
<keyword evidence="3" id="KW-0813">Transport</keyword>
<evidence type="ECO:0000256" key="8">
    <source>
        <dbReference type="ARBA" id="ARBA00022989"/>
    </source>
</evidence>
<evidence type="ECO:0000256" key="10">
    <source>
        <dbReference type="ARBA" id="ARBA00023004"/>
    </source>
</evidence>
<dbReference type="AlphaFoldDB" id="A0A1F6EHM5"/>
<evidence type="ECO:0000256" key="2">
    <source>
        <dbReference type="ARBA" id="ARBA00004370"/>
    </source>
</evidence>
<dbReference type="Pfam" id="PF01786">
    <property type="entry name" value="AOX"/>
    <property type="match status" value="1"/>
</dbReference>
<dbReference type="Proteomes" id="UP000177306">
    <property type="component" value="Unassembled WGS sequence"/>
</dbReference>
<dbReference type="PANTHER" id="PTHR31803">
    <property type="entry name" value="ALTERNATIVE OXIDASE"/>
    <property type="match status" value="1"/>
</dbReference>
<protein>
    <recommendedName>
        <fullName evidence="15">Alternative oxidase</fullName>
    </recommendedName>
</protein>
<keyword evidence="11 12" id="KW-0472">Membrane</keyword>
<evidence type="ECO:0000313" key="13">
    <source>
        <dbReference type="EMBL" id="OGG72812.1"/>
    </source>
</evidence>
<dbReference type="GO" id="GO:0046872">
    <property type="term" value="F:metal ion binding"/>
    <property type="evidence" value="ECO:0007669"/>
    <property type="project" value="UniProtKB-KW"/>
</dbReference>
<dbReference type="GO" id="GO:0009916">
    <property type="term" value="F:alternative oxidase activity"/>
    <property type="evidence" value="ECO:0007669"/>
    <property type="project" value="InterPro"/>
</dbReference>
<evidence type="ECO:0000256" key="6">
    <source>
        <dbReference type="ARBA" id="ARBA00022723"/>
    </source>
</evidence>
<dbReference type="PANTHER" id="PTHR31803:SF3">
    <property type="entry name" value="ALTERNATIVE OXIDASE"/>
    <property type="match status" value="1"/>
</dbReference>
<evidence type="ECO:0000256" key="9">
    <source>
        <dbReference type="ARBA" id="ARBA00023002"/>
    </source>
</evidence>
<gene>
    <name evidence="13" type="ORF">A3A38_00670</name>
</gene>
<dbReference type="GO" id="GO:0016020">
    <property type="term" value="C:membrane"/>
    <property type="evidence" value="ECO:0007669"/>
    <property type="project" value="UniProtKB-SubCell"/>
</dbReference>
<keyword evidence="9" id="KW-0560">Oxidoreductase</keyword>
<evidence type="ECO:0000256" key="4">
    <source>
        <dbReference type="ARBA" id="ARBA00022660"/>
    </source>
</evidence>
<dbReference type="InterPro" id="IPR002680">
    <property type="entry name" value="AOX"/>
</dbReference>
<name>A0A1F6EHM5_9BACT</name>
<reference evidence="13 14" key="1">
    <citation type="journal article" date="2016" name="Nat. Commun.">
        <title>Thousands of microbial genomes shed light on interconnected biogeochemical processes in an aquifer system.</title>
        <authorList>
            <person name="Anantharaman K."/>
            <person name="Brown C.T."/>
            <person name="Hug L.A."/>
            <person name="Sharon I."/>
            <person name="Castelle C.J."/>
            <person name="Probst A.J."/>
            <person name="Thomas B.C."/>
            <person name="Singh A."/>
            <person name="Wilkins M.J."/>
            <person name="Karaoz U."/>
            <person name="Brodie E.L."/>
            <person name="Williams K.H."/>
            <person name="Hubbard S.S."/>
            <person name="Banfield J.F."/>
        </authorList>
    </citation>
    <scope>NUCLEOTIDE SEQUENCE [LARGE SCALE GENOMIC DNA]</scope>
</reference>
<proteinExistence type="predicted"/>
<evidence type="ECO:0000256" key="12">
    <source>
        <dbReference type="SAM" id="Phobius"/>
    </source>
</evidence>
<evidence type="ECO:0000256" key="1">
    <source>
        <dbReference type="ARBA" id="ARBA00001962"/>
    </source>
</evidence>
<organism evidence="13 14">
    <name type="scientific">Candidatus Kaiserbacteria bacterium RIFCSPLOWO2_01_FULL_53_17</name>
    <dbReference type="NCBI Taxonomy" id="1798511"/>
    <lineage>
        <taxon>Bacteria</taxon>
        <taxon>Candidatus Kaiseribacteriota</taxon>
    </lineage>
</organism>
<keyword evidence="5 12" id="KW-0812">Transmembrane</keyword>
<evidence type="ECO:0000256" key="11">
    <source>
        <dbReference type="ARBA" id="ARBA00023136"/>
    </source>
</evidence>
<keyword evidence="7" id="KW-0249">Electron transport</keyword>
<dbReference type="GO" id="GO:0010230">
    <property type="term" value="P:alternative respiration"/>
    <property type="evidence" value="ECO:0007669"/>
    <property type="project" value="TreeGrafter"/>
</dbReference>
<feature type="transmembrane region" description="Helical" evidence="12">
    <location>
        <begin position="136"/>
        <end position="155"/>
    </location>
</feature>
<evidence type="ECO:0000313" key="14">
    <source>
        <dbReference type="Proteomes" id="UP000177306"/>
    </source>
</evidence>
<keyword evidence="6" id="KW-0479">Metal-binding</keyword>
<evidence type="ECO:0008006" key="15">
    <source>
        <dbReference type="Google" id="ProtNLM"/>
    </source>
</evidence>